<comment type="caution">
    <text evidence="1">The sequence shown here is derived from an EMBL/GenBank/DDBJ whole genome shotgun (WGS) entry which is preliminary data.</text>
</comment>
<dbReference type="EMBL" id="JACSDY010000013">
    <property type="protein sequence ID" value="KAF7410695.1"/>
    <property type="molecule type" value="Genomic_DNA"/>
</dbReference>
<reference evidence="1" key="1">
    <citation type="journal article" date="2020" name="G3 (Bethesda)">
        <title>High-Quality Assemblies for Three Invasive Social Wasps from the &lt;i&gt;Vespula&lt;/i&gt; Genus.</title>
        <authorList>
            <person name="Harrop T.W.R."/>
            <person name="Guhlin J."/>
            <person name="McLaughlin G.M."/>
            <person name="Permina E."/>
            <person name="Stockwell P."/>
            <person name="Gilligan J."/>
            <person name="Le Lec M.F."/>
            <person name="Gruber M.A.M."/>
            <person name="Quinn O."/>
            <person name="Lovegrove M."/>
            <person name="Duncan E.J."/>
            <person name="Remnant E.J."/>
            <person name="Van Eeckhoven J."/>
            <person name="Graham B."/>
            <person name="Knapp R.A."/>
            <person name="Langford K.W."/>
            <person name="Kronenberg Z."/>
            <person name="Press M.O."/>
            <person name="Eacker S.M."/>
            <person name="Wilson-Rankin E.E."/>
            <person name="Purcell J."/>
            <person name="Lester P.J."/>
            <person name="Dearden P.K."/>
        </authorList>
    </citation>
    <scope>NUCLEOTIDE SEQUENCE</scope>
    <source>
        <strain evidence="1">Volc-1</strain>
    </source>
</reference>
<protein>
    <submittedName>
        <fullName evidence="1">Uncharacterized protein</fullName>
    </submittedName>
</protein>
<accession>A0A834KQF4</accession>
<proteinExistence type="predicted"/>
<evidence type="ECO:0000313" key="2">
    <source>
        <dbReference type="Proteomes" id="UP000600918"/>
    </source>
</evidence>
<sequence>MVHIRVALEPRNNGIVSTRKTLISSADATTKRYTGKSVCTRKRFVADRKVVLLNIINGDLAAASHYPETLNVSRILILEEEEARARADVVIHGRRVCTRTEQGPEKSVASHTIYCTTITAATNKSKTERRFNPNVRFKDIREPQEGGNKARSSQRRVPVCYVESVVESARRYFLRIQTTVAKLKEKGSEVDGACNRGNVALNTTRNTHGVSSADFSSCKEAHKGARKQTTSKACRTGGHEKVEQVFPVLCVTYSYFDLRSMPLSRSSYDENKSVRIS</sequence>
<organism evidence="1 2">
    <name type="scientific">Vespula pensylvanica</name>
    <name type="common">Western yellow jacket</name>
    <name type="synonym">Wasp</name>
    <dbReference type="NCBI Taxonomy" id="30213"/>
    <lineage>
        <taxon>Eukaryota</taxon>
        <taxon>Metazoa</taxon>
        <taxon>Ecdysozoa</taxon>
        <taxon>Arthropoda</taxon>
        <taxon>Hexapoda</taxon>
        <taxon>Insecta</taxon>
        <taxon>Pterygota</taxon>
        <taxon>Neoptera</taxon>
        <taxon>Endopterygota</taxon>
        <taxon>Hymenoptera</taxon>
        <taxon>Apocrita</taxon>
        <taxon>Aculeata</taxon>
        <taxon>Vespoidea</taxon>
        <taxon>Vespidae</taxon>
        <taxon>Vespinae</taxon>
        <taxon>Vespula</taxon>
    </lineage>
</organism>
<dbReference type="AlphaFoldDB" id="A0A834KQF4"/>
<keyword evidence="2" id="KW-1185">Reference proteome</keyword>
<gene>
    <name evidence="1" type="ORF">H0235_013302</name>
</gene>
<name>A0A834KQF4_VESPE</name>
<dbReference type="Proteomes" id="UP000600918">
    <property type="component" value="Unassembled WGS sequence"/>
</dbReference>
<evidence type="ECO:0000313" key="1">
    <source>
        <dbReference type="EMBL" id="KAF7410695.1"/>
    </source>
</evidence>